<comment type="caution">
    <text evidence="4">The sequence shown here is derived from an EMBL/GenBank/DDBJ whole genome shotgun (WGS) entry which is preliminary data.</text>
</comment>
<reference evidence="4 5" key="1">
    <citation type="submission" date="2021-06" db="EMBL/GenBank/DDBJ databases">
        <authorList>
            <person name="Sun Q."/>
            <person name="Li D."/>
        </authorList>
    </citation>
    <scope>NUCLEOTIDE SEQUENCE [LARGE SCALE GENOMIC DNA]</scope>
    <source>
        <strain evidence="4 5">MSJ-40</strain>
    </source>
</reference>
<dbReference type="PROSITE" id="PS51272">
    <property type="entry name" value="SLH"/>
    <property type="match status" value="3"/>
</dbReference>
<dbReference type="EMBL" id="JAHLPM010000001">
    <property type="protein sequence ID" value="MBU5436769.1"/>
    <property type="molecule type" value="Genomic_DNA"/>
</dbReference>
<sequence length="673" mass="73221">MKKILSLMLALAMIISVFTPIIANAEKLDPKEQLFNELRAKFEPIRSGTNADDAIAVVVAVLNNTENIYKNVTNNVEYKNYLNAKGITEATVKGIISVLDNNKELIKSIIKDTNLDYNSVSGQLDTLLQSLYNALPEETKNSINKYANRKDEKINVLTNVISALINEKIGSGNYSMKTNKWISFNLAVTDSQISTANKSISGKSDEPLKEIHKNIATSLLNSSVNVLSETLLNAAGKLLYETKLITKVEVDTEKPDSGSSTGGGGGSTSTTPSTPGTSTPDPVIEVPTEGAVIGTVGKEHATVTTSAKGTNVQVKEFETVKAIDALRKKAGADRDAVLVIKLDHVKGLDVKVSLPVKVVKALEEKKVDLKVVTSDVEFGLPKDALKETTIPTGAKLELRIAEVSKEVEVENADVKRVVELSLVIVKGSEETVVSTFDAPITVKVDIKGLGNNDKLAVYYLNEEDNTLEFVTGKIQDNKAVLVLEHFSKYVVVESNKTFTDIESHWSKLYVESMAAKNVVGGYDDGAFRPEGKVTRAEFAKMIINSLELKLEKYDGSFTDVKENDWHADYVATIVKLGVAGGYDDGTFKPNKEITRAEMAVILSNILDVEVEETEIEALLGQYKDVEAIPAWATEAIAKVAKAKIMQGVNDNFNAGNTTTRAESATAIYRVYNK</sequence>
<evidence type="ECO:0000256" key="1">
    <source>
        <dbReference type="SAM" id="MobiDB-lite"/>
    </source>
</evidence>
<feature type="region of interest" description="Disordered" evidence="1">
    <location>
        <begin position="251"/>
        <end position="285"/>
    </location>
</feature>
<feature type="signal peptide" evidence="2">
    <location>
        <begin position="1"/>
        <end position="25"/>
    </location>
</feature>
<feature type="domain" description="SLH" evidence="3">
    <location>
        <begin position="553"/>
        <end position="616"/>
    </location>
</feature>
<gene>
    <name evidence="4" type="ORF">KQI42_02045</name>
</gene>
<organism evidence="4 5">
    <name type="scientific">Tissierella simiarum</name>
    <dbReference type="NCBI Taxonomy" id="2841534"/>
    <lineage>
        <taxon>Bacteria</taxon>
        <taxon>Bacillati</taxon>
        <taxon>Bacillota</taxon>
        <taxon>Tissierellia</taxon>
        <taxon>Tissierellales</taxon>
        <taxon>Tissierellaceae</taxon>
        <taxon>Tissierella</taxon>
    </lineage>
</organism>
<evidence type="ECO:0000259" key="3">
    <source>
        <dbReference type="PROSITE" id="PS51272"/>
    </source>
</evidence>
<proteinExistence type="predicted"/>
<accession>A0ABS6E1J0</accession>
<evidence type="ECO:0000256" key="2">
    <source>
        <dbReference type="SAM" id="SignalP"/>
    </source>
</evidence>
<dbReference type="Pfam" id="PF00395">
    <property type="entry name" value="SLH"/>
    <property type="match status" value="3"/>
</dbReference>
<feature type="domain" description="SLH" evidence="3">
    <location>
        <begin position="493"/>
        <end position="552"/>
    </location>
</feature>
<feature type="compositionally biased region" description="Low complexity" evidence="1">
    <location>
        <begin position="268"/>
        <end position="280"/>
    </location>
</feature>
<dbReference type="InterPro" id="IPR051465">
    <property type="entry name" value="Cell_Envelope_Struct_Comp"/>
</dbReference>
<protein>
    <submittedName>
        <fullName evidence="4">S-layer homology domain-containing protein</fullName>
    </submittedName>
</protein>
<dbReference type="PANTHER" id="PTHR43308">
    <property type="entry name" value="OUTER MEMBRANE PROTEIN ALPHA-RELATED"/>
    <property type="match status" value="1"/>
</dbReference>
<dbReference type="InterPro" id="IPR001119">
    <property type="entry name" value="SLH_dom"/>
</dbReference>
<keyword evidence="5" id="KW-1185">Reference proteome</keyword>
<name>A0ABS6E1J0_9FIRM</name>
<keyword evidence="2" id="KW-0732">Signal</keyword>
<feature type="chain" id="PRO_5045561598" evidence="2">
    <location>
        <begin position="26"/>
        <end position="673"/>
    </location>
</feature>
<dbReference type="PANTHER" id="PTHR43308:SF5">
    <property type="entry name" value="S-LAYER PROTEIN _ PEPTIDOGLYCAN ENDO-BETA-N-ACETYLGLUCOSAMINIDASE"/>
    <property type="match status" value="1"/>
</dbReference>
<evidence type="ECO:0000313" key="5">
    <source>
        <dbReference type="Proteomes" id="UP000749471"/>
    </source>
</evidence>
<dbReference type="Proteomes" id="UP000749471">
    <property type="component" value="Unassembled WGS sequence"/>
</dbReference>
<feature type="domain" description="SLH" evidence="3">
    <location>
        <begin position="619"/>
        <end position="673"/>
    </location>
</feature>
<evidence type="ECO:0000313" key="4">
    <source>
        <dbReference type="EMBL" id="MBU5436769.1"/>
    </source>
</evidence>
<dbReference type="RefSeq" id="WP_216516206.1">
    <property type="nucleotide sequence ID" value="NZ_JAHLPM010000001.1"/>
</dbReference>